<gene>
    <name evidence="1" type="ORF">KCV03_g387</name>
</gene>
<proteinExistence type="predicted"/>
<comment type="caution">
    <text evidence="1">The sequence shown here is derived from an EMBL/GenBank/DDBJ whole genome shotgun (WGS) entry which is preliminary data.</text>
</comment>
<evidence type="ECO:0000313" key="1">
    <source>
        <dbReference type="EMBL" id="KAH0237970.1"/>
    </source>
</evidence>
<dbReference type="Proteomes" id="UP000767238">
    <property type="component" value="Unassembled WGS sequence"/>
</dbReference>
<dbReference type="AlphaFoldDB" id="A0A9P8GQM3"/>
<accession>A0A9P8GQM3</accession>
<sequence>MCETTTQQHRQLRIPPYSDPWASVTLADLLSAFTLPKTHDERVSCFPCVMCTNLLRTMAPACSASVYAPCSLRAWR</sequence>
<reference evidence="1" key="2">
    <citation type="submission" date="2021-08" db="EMBL/GenBank/DDBJ databases">
        <authorList>
            <person name="Gostincar C."/>
            <person name="Sun X."/>
            <person name="Song Z."/>
            <person name="Gunde-Cimerman N."/>
        </authorList>
    </citation>
    <scope>NUCLEOTIDE SEQUENCE</scope>
    <source>
        <strain evidence="1">EXF-8016</strain>
    </source>
</reference>
<organism evidence="1 2">
    <name type="scientific">Aureobasidium melanogenum</name>
    <name type="common">Aureobasidium pullulans var. melanogenum</name>
    <dbReference type="NCBI Taxonomy" id="46634"/>
    <lineage>
        <taxon>Eukaryota</taxon>
        <taxon>Fungi</taxon>
        <taxon>Dikarya</taxon>
        <taxon>Ascomycota</taxon>
        <taxon>Pezizomycotina</taxon>
        <taxon>Dothideomycetes</taxon>
        <taxon>Dothideomycetidae</taxon>
        <taxon>Dothideales</taxon>
        <taxon>Saccotheciaceae</taxon>
        <taxon>Aureobasidium</taxon>
    </lineage>
</organism>
<feature type="non-terminal residue" evidence="1">
    <location>
        <position position="76"/>
    </location>
</feature>
<protein>
    <submittedName>
        <fullName evidence="1">Uncharacterized protein</fullName>
    </submittedName>
</protein>
<dbReference type="EMBL" id="JAHFYH010000001">
    <property type="protein sequence ID" value="KAH0237970.1"/>
    <property type="molecule type" value="Genomic_DNA"/>
</dbReference>
<evidence type="ECO:0000313" key="2">
    <source>
        <dbReference type="Proteomes" id="UP000767238"/>
    </source>
</evidence>
<reference evidence="1" key="1">
    <citation type="journal article" date="2021" name="J Fungi (Basel)">
        <title>Virulence traits and population genomics of the black yeast Aureobasidium melanogenum.</title>
        <authorList>
            <person name="Cernosa A."/>
            <person name="Sun X."/>
            <person name="Gostincar C."/>
            <person name="Fang C."/>
            <person name="Gunde-Cimerman N."/>
            <person name="Song Z."/>
        </authorList>
    </citation>
    <scope>NUCLEOTIDE SEQUENCE</scope>
    <source>
        <strain evidence="1">EXF-8016</strain>
    </source>
</reference>
<name>A0A9P8GQM3_AURME</name>